<name>A0A1I7WTI1_HETBA</name>
<evidence type="ECO:0000313" key="2">
    <source>
        <dbReference type="WBParaSite" id="Hba_08490"/>
    </source>
</evidence>
<accession>A0A1I7WTI1</accession>
<dbReference type="Proteomes" id="UP000095283">
    <property type="component" value="Unplaced"/>
</dbReference>
<evidence type="ECO:0000313" key="1">
    <source>
        <dbReference type="Proteomes" id="UP000095283"/>
    </source>
</evidence>
<organism evidence="1 2">
    <name type="scientific">Heterorhabditis bacteriophora</name>
    <name type="common">Entomopathogenic nematode worm</name>
    <dbReference type="NCBI Taxonomy" id="37862"/>
    <lineage>
        <taxon>Eukaryota</taxon>
        <taxon>Metazoa</taxon>
        <taxon>Ecdysozoa</taxon>
        <taxon>Nematoda</taxon>
        <taxon>Chromadorea</taxon>
        <taxon>Rhabditida</taxon>
        <taxon>Rhabditina</taxon>
        <taxon>Rhabditomorpha</taxon>
        <taxon>Strongyloidea</taxon>
        <taxon>Heterorhabditidae</taxon>
        <taxon>Heterorhabditis</taxon>
    </lineage>
</organism>
<reference evidence="2" key="1">
    <citation type="submission" date="2016-11" db="UniProtKB">
        <authorList>
            <consortium name="WormBaseParasite"/>
        </authorList>
    </citation>
    <scope>IDENTIFICATION</scope>
</reference>
<sequence>MKFKISEHEYYHLKLMHVVFVYFPLIYDAGTIQLAGVFPGEERDCLN</sequence>
<dbReference type="AlphaFoldDB" id="A0A1I7WTI1"/>
<protein>
    <submittedName>
        <fullName evidence="2">Uncharacterized protein</fullName>
    </submittedName>
</protein>
<proteinExistence type="predicted"/>
<dbReference type="WBParaSite" id="Hba_08490">
    <property type="protein sequence ID" value="Hba_08490"/>
    <property type="gene ID" value="Hba_08490"/>
</dbReference>
<keyword evidence="1" id="KW-1185">Reference proteome</keyword>